<evidence type="ECO:0000256" key="6">
    <source>
        <dbReference type="SAM" id="MobiDB-lite"/>
    </source>
</evidence>
<keyword evidence="5 7" id="KW-0472">Membrane</keyword>
<feature type="transmembrane region" description="Helical" evidence="7">
    <location>
        <begin position="182"/>
        <end position="200"/>
    </location>
</feature>
<dbReference type="NCBIfam" id="TIGR00765">
    <property type="entry name" value="yihY_not_rbn"/>
    <property type="match status" value="1"/>
</dbReference>
<dbReference type="InterPro" id="IPR017039">
    <property type="entry name" value="Virul_fac_BrkB"/>
</dbReference>
<feature type="transmembrane region" description="Helical" evidence="7">
    <location>
        <begin position="136"/>
        <end position="162"/>
    </location>
</feature>
<comment type="caution">
    <text evidence="8">The sequence shown here is derived from an EMBL/GenBank/DDBJ whole genome shotgun (WGS) entry which is preliminary data.</text>
</comment>
<evidence type="ECO:0000256" key="2">
    <source>
        <dbReference type="ARBA" id="ARBA00022475"/>
    </source>
</evidence>
<dbReference type="PIRSF" id="PIRSF035875">
    <property type="entry name" value="RNase_BN"/>
    <property type="match status" value="1"/>
</dbReference>
<evidence type="ECO:0000256" key="5">
    <source>
        <dbReference type="ARBA" id="ARBA00023136"/>
    </source>
</evidence>
<feature type="transmembrane region" description="Helical" evidence="7">
    <location>
        <begin position="95"/>
        <end position="115"/>
    </location>
</feature>
<evidence type="ECO:0000256" key="7">
    <source>
        <dbReference type="SAM" id="Phobius"/>
    </source>
</evidence>
<reference evidence="8" key="1">
    <citation type="journal article" date="2014" name="Int. J. Syst. Evol. Microbiol.">
        <title>Complete genome sequence of Corynebacterium casei LMG S-19264T (=DSM 44701T), isolated from a smear-ripened cheese.</title>
        <authorList>
            <consortium name="US DOE Joint Genome Institute (JGI-PGF)"/>
            <person name="Walter F."/>
            <person name="Albersmeier A."/>
            <person name="Kalinowski J."/>
            <person name="Ruckert C."/>
        </authorList>
    </citation>
    <scope>NUCLEOTIDE SEQUENCE</scope>
    <source>
        <strain evidence="8">JCM 3276</strain>
    </source>
</reference>
<feature type="transmembrane region" description="Helical" evidence="7">
    <location>
        <begin position="32"/>
        <end position="54"/>
    </location>
</feature>
<evidence type="ECO:0000256" key="4">
    <source>
        <dbReference type="ARBA" id="ARBA00022989"/>
    </source>
</evidence>
<feature type="transmembrane region" description="Helical" evidence="7">
    <location>
        <begin position="248"/>
        <end position="269"/>
    </location>
</feature>
<dbReference type="Pfam" id="PF03631">
    <property type="entry name" value="Virul_fac_BrkB"/>
    <property type="match status" value="1"/>
</dbReference>
<sequence length="311" mass="32712">MTSMTPRSWKSLLRGTLRGFAKDKLTDWAAALTYYAVLSIFPAIVVVTSLTALLGPSATASLVDNIQAIVPGQAAEILTTAVEELKGSASVAGPLAVLGLLGALWTSSGYIGAFMRASNAIYEMPEGRPLWKTIPLRIGMTVTVAVLLALCAAGVVATGAIAERIGSAIGIGTTGLTIWGVVKWPVIAVLVSLVIALLYWAAPNVRHPGFRWITPGGVLAVLIWAAASAGFAVYVANFGSYNKTYGSLGGIIAFLVWLWITNLAVLLGAELDAEIARTGASAEDDEPFLPPRDTRALDDQEREDLGETTRT</sequence>
<feature type="compositionally biased region" description="Basic and acidic residues" evidence="6">
    <location>
        <begin position="292"/>
        <end position="311"/>
    </location>
</feature>
<dbReference type="Proteomes" id="UP000660680">
    <property type="component" value="Unassembled WGS sequence"/>
</dbReference>
<evidence type="ECO:0000313" key="8">
    <source>
        <dbReference type="EMBL" id="GGS31007.1"/>
    </source>
</evidence>
<keyword evidence="9" id="KW-1185">Reference proteome</keyword>
<feature type="transmembrane region" description="Helical" evidence="7">
    <location>
        <begin position="212"/>
        <end position="236"/>
    </location>
</feature>
<keyword evidence="2" id="KW-1003">Cell membrane</keyword>
<dbReference type="PANTHER" id="PTHR30213">
    <property type="entry name" value="INNER MEMBRANE PROTEIN YHJD"/>
    <property type="match status" value="1"/>
</dbReference>
<keyword evidence="4 7" id="KW-1133">Transmembrane helix</keyword>
<dbReference type="PANTHER" id="PTHR30213:SF0">
    <property type="entry name" value="UPF0761 MEMBRANE PROTEIN YIHY"/>
    <property type="match status" value="1"/>
</dbReference>
<organism evidence="8 9">
    <name type="scientific">Actinokineospora fastidiosa</name>
    <dbReference type="NCBI Taxonomy" id="1816"/>
    <lineage>
        <taxon>Bacteria</taxon>
        <taxon>Bacillati</taxon>
        <taxon>Actinomycetota</taxon>
        <taxon>Actinomycetes</taxon>
        <taxon>Pseudonocardiales</taxon>
        <taxon>Pseudonocardiaceae</taxon>
        <taxon>Actinokineospora</taxon>
    </lineage>
</organism>
<evidence type="ECO:0000256" key="1">
    <source>
        <dbReference type="ARBA" id="ARBA00004651"/>
    </source>
</evidence>
<reference evidence="8" key="2">
    <citation type="submission" date="2020-09" db="EMBL/GenBank/DDBJ databases">
        <authorList>
            <person name="Sun Q."/>
            <person name="Ohkuma M."/>
        </authorList>
    </citation>
    <scope>NUCLEOTIDE SEQUENCE</scope>
    <source>
        <strain evidence="8">JCM 3276</strain>
    </source>
</reference>
<comment type="subcellular location">
    <subcellularLocation>
        <location evidence="1">Cell membrane</location>
        <topology evidence="1">Multi-pass membrane protein</topology>
    </subcellularLocation>
</comment>
<accession>A0A918GDX5</accession>
<name>A0A918GDX5_9PSEU</name>
<dbReference type="GO" id="GO:0005886">
    <property type="term" value="C:plasma membrane"/>
    <property type="evidence" value="ECO:0007669"/>
    <property type="project" value="UniProtKB-SubCell"/>
</dbReference>
<dbReference type="EMBL" id="BMRB01000002">
    <property type="protein sequence ID" value="GGS31007.1"/>
    <property type="molecule type" value="Genomic_DNA"/>
</dbReference>
<feature type="region of interest" description="Disordered" evidence="6">
    <location>
        <begin position="280"/>
        <end position="311"/>
    </location>
</feature>
<gene>
    <name evidence="8" type="ORF">GCM10010171_26010</name>
</gene>
<keyword evidence="3 7" id="KW-0812">Transmembrane</keyword>
<proteinExistence type="predicted"/>
<protein>
    <submittedName>
        <fullName evidence="8">Ribonuclease</fullName>
    </submittedName>
</protein>
<dbReference type="AlphaFoldDB" id="A0A918GDX5"/>
<evidence type="ECO:0000313" key="9">
    <source>
        <dbReference type="Proteomes" id="UP000660680"/>
    </source>
</evidence>
<evidence type="ECO:0000256" key="3">
    <source>
        <dbReference type="ARBA" id="ARBA00022692"/>
    </source>
</evidence>